<evidence type="ECO:0000256" key="5">
    <source>
        <dbReference type="ARBA" id="ARBA00022741"/>
    </source>
</evidence>
<dbReference type="InterPro" id="IPR001272">
    <property type="entry name" value="PEP_carboxykinase_ATP"/>
</dbReference>
<dbReference type="Proteomes" id="UP001056855">
    <property type="component" value="Chromosome"/>
</dbReference>
<keyword evidence="10" id="KW-0175">Coiled coil</keyword>
<feature type="coiled-coil region" evidence="10">
    <location>
        <begin position="503"/>
        <end position="530"/>
    </location>
</feature>
<dbReference type="KEGG" id="sawl:NGM29_11145"/>
<dbReference type="EC" id="4.1.1.49" evidence="3"/>
<keyword evidence="13" id="KW-1185">Reference proteome</keyword>
<comment type="catalytic activity">
    <reaction evidence="9">
        <text>oxaloacetate + ATP = phosphoenolpyruvate + ADP + CO2</text>
        <dbReference type="Rhea" id="RHEA:18617"/>
        <dbReference type="ChEBI" id="CHEBI:16452"/>
        <dbReference type="ChEBI" id="CHEBI:16526"/>
        <dbReference type="ChEBI" id="CHEBI:30616"/>
        <dbReference type="ChEBI" id="CHEBI:58702"/>
        <dbReference type="ChEBI" id="CHEBI:456216"/>
        <dbReference type="EC" id="4.1.1.49"/>
    </reaction>
</comment>
<protein>
    <recommendedName>
        <fullName evidence="3">phosphoenolpyruvate carboxykinase (ATP)</fullName>
        <ecNumber evidence="3">4.1.1.49</ecNumber>
    </recommendedName>
</protein>
<proteinExistence type="inferred from homology"/>
<evidence type="ECO:0000256" key="11">
    <source>
        <dbReference type="SAM" id="MobiDB-lite"/>
    </source>
</evidence>
<dbReference type="Gene3D" id="2.170.8.10">
    <property type="entry name" value="Phosphoenolpyruvate Carboxykinase, domain 2"/>
    <property type="match status" value="1"/>
</dbReference>
<comment type="pathway">
    <text evidence="1">Carbohydrate biosynthesis; gluconeogenesis.</text>
</comment>
<feature type="compositionally biased region" description="Basic and acidic residues" evidence="11">
    <location>
        <begin position="10"/>
        <end position="20"/>
    </location>
</feature>
<gene>
    <name evidence="12" type="ORF">NGM29_11145</name>
</gene>
<dbReference type="Gene3D" id="3.90.228.20">
    <property type="match status" value="1"/>
</dbReference>
<evidence type="ECO:0000256" key="6">
    <source>
        <dbReference type="ARBA" id="ARBA00022793"/>
    </source>
</evidence>
<keyword evidence="8" id="KW-0456">Lyase</keyword>
<dbReference type="PANTHER" id="PTHR30031:SF0">
    <property type="entry name" value="PHOSPHOENOLPYRUVATE CARBOXYKINASE (ATP)"/>
    <property type="match status" value="1"/>
</dbReference>
<evidence type="ECO:0000256" key="1">
    <source>
        <dbReference type="ARBA" id="ARBA00004742"/>
    </source>
</evidence>
<evidence type="ECO:0000256" key="8">
    <source>
        <dbReference type="ARBA" id="ARBA00023239"/>
    </source>
</evidence>
<dbReference type="Pfam" id="PF01293">
    <property type="entry name" value="PEPCK_ATP"/>
    <property type="match status" value="1"/>
</dbReference>
<name>A0A9E7SUU6_9EURY</name>
<feature type="region of interest" description="Disordered" evidence="11">
    <location>
        <begin position="1"/>
        <end position="42"/>
    </location>
</feature>
<keyword evidence="5" id="KW-0547">Nucleotide-binding</keyword>
<accession>A0A9E7SUU6</accession>
<evidence type="ECO:0000256" key="9">
    <source>
        <dbReference type="ARBA" id="ARBA00047371"/>
    </source>
</evidence>
<keyword evidence="4" id="KW-0312">Gluconeogenesis</keyword>
<evidence type="ECO:0000256" key="10">
    <source>
        <dbReference type="SAM" id="Coils"/>
    </source>
</evidence>
<evidence type="ECO:0000256" key="4">
    <source>
        <dbReference type="ARBA" id="ARBA00022432"/>
    </source>
</evidence>
<dbReference type="AlphaFoldDB" id="A0A9E7SUU6"/>
<evidence type="ECO:0000256" key="7">
    <source>
        <dbReference type="ARBA" id="ARBA00022840"/>
    </source>
</evidence>
<dbReference type="Gene3D" id="3.40.449.10">
    <property type="entry name" value="Phosphoenolpyruvate Carboxykinase, domain 1"/>
    <property type="match status" value="1"/>
</dbReference>
<organism evidence="12 13">
    <name type="scientific">Natronosalvus rutilus</name>
    <dbReference type="NCBI Taxonomy" id="2953753"/>
    <lineage>
        <taxon>Archaea</taxon>
        <taxon>Methanobacteriati</taxon>
        <taxon>Methanobacteriota</taxon>
        <taxon>Stenosarchaea group</taxon>
        <taxon>Halobacteria</taxon>
        <taxon>Halobacteriales</taxon>
        <taxon>Natrialbaceae</taxon>
        <taxon>Natronosalvus</taxon>
    </lineage>
</organism>
<evidence type="ECO:0000256" key="3">
    <source>
        <dbReference type="ARBA" id="ARBA00012363"/>
    </source>
</evidence>
<evidence type="ECO:0000313" key="13">
    <source>
        <dbReference type="Proteomes" id="UP001056855"/>
    </source>
</evidence>
<dbReference type="RefSeq" id="WP_254156234.1">
    <property type="nucleotide sequence ID" value="NZ_CP100355.1"/>
</dbReference>
<dbReference type="GO" id="GO:0004612">
    <property type="term" value="F:phosphoenolpyruvate carboxykinase (ATP) activity"/>
    <property type="evidence" value="ECO:0007669"/>
    <property type="project" value="UniProtKB-EC"/>
</dbReference>
<dbReference type="InterPro" id="IPR013035">
    <property type="entry name" value="PEP_carboxykinase_C"/>
</dbReference>
<keyword evidence="6" id="KW-0210">Decarboxylase</keyword>
<dbReference type="InterPro" id="IPR008210">
    <property type="entry name" value="PEP_carboxykinase_N"/>
</dbReference>
<dbReference type="GO" id="GO:0006094">
    <property type="term" value="P:gluconeogenesis"/>
    <property type="evidence" value="ECO:0007669"/>
    <property type="project" value="UniProtKB-KW"/>
</dbReference>
<dbReference type="PANTHER" id="PTHR30031">
    <property type="entry name" value="PHOSPHOENOLPYRUVATE CARBOXYKINASE ATP"/>
    <property type="match status" value="1"/>
</dbReference>
<dbReference type="EMBL" id="CP100355">
    <property type="protein sequence ID" value="UTF52346.1"/>
    <property type="molecule type" value="Genomic_DNA"/>
</dbReference>
<dbReference type="GeneID" id="73290609"/>
<sequence>MSETGTQPRHVRESLADPKRAPNVQYYGPVGSTTVEESPTHRTDDDLIAGLRELAAADETTTEFGSASYVSEFRSRSADLTENADDDDFGEADYAVIDRATEAVENRAMLCVDRLVGTHPEATFCCRLYVPIEYARIAHGWAMLFDPTDGRDPDFVTVQVPDASETAIRILPEDGFTAVVGSDYTGEAKKSFLRLFMHRAKRLGGLGLHAGSKRVRVARAADDARTETEDGTDPDLETVGQLFMGLSATGKSTLTAHGCWLEAPEEAVMIQDDVCALLPDGSVAGSEGGGLYVKTYGLDADEQPGIHAAVTDESAAFENVVVDEDGTVDFDDDRYTKNGRAVIRRSKLPSASEDIDLEDVDQLFFITRNPLMPPVARLDDEQAAVAFMLGESIETSAGDPDRAGERIRVVGTNPFIIGPEGEEGNRLRELVASLDLECYVVNTGTVGYPNASSKDVGVTESVTILTELARGTVGWSRDEQLGLEVPANVPGMDIEAFRVAEYVDDYDGELEALRAERREYLESFEQLDQEIVDAVY</sequence>
<dbReference type="SUPFAM" id="SSF68923">
    <property type="entry name" value="PEP carboxykinase N-terminal domain"/>
    <property type="match status" value="1"/>
</dbReference>
<keyword evidence="7" id="KW-0067">ATP-binding</keyword>
<evidence type="ECO:0000256" key="2">
    <source>
        <dbReference type="ARBA" id="ARBA00006052"/>
    </source>
</evidence>
<dbReference type="GO" id="GO:0005524">
    <property type="term" value="F:ATP binding"/>
    <property type="evidence" value="ECO:0007669"/>
    <property type="project" value="UniProtKB-KW"/>
</dbReference>
<evidence type="ECO:0000313" key="12">
    <source>
        <dbReference type="EMBL" id="UTF52346.1"/>
    </source>
</evidence>
<dbReference type="SUPFAM" id="SSF53795">
    <property type="entry name" value="PEP carboxykinase-like"/>
    <property type="match status" value="1"/>
</dbReference>
<dbReference type="GO" id="GO:0005829">
    <property type="term" value="C:cytosol"/>
    <property type="evidence" value="ECO:0007669"/>
    <property type="project" value="TreeGrafter"/>
</dbReference>
<dbReference type="NCBIfam" id="NF006821">
    <property type="entry name" value="PRK09344.1-3"/>
    <property type="match status" value="1"/>
</dbReference>
<reference evidence="12" key="1">
    <citation type="submission" date="2022-06" db="EMBL/GenBank/DDBJ databases">
        <title>Diverse halophilic archaea isolated from saline environments.</title>
        <authorList>
            <person name="Cui H.-L."/>
        </authorList>
    </citation>
    <scope>NUCLEOTIDE SEQUENCE</scope>
    <source>
        <strain evidence="12">WLHS1</strain>
    </source>
</reference>
<comment type="similarity">
    <text evidence="2">Belongs to the phosphoenolpyruvate carboxykinase (ATP) family.</text>
</comment>